<keyword evidence="4" id="KW-1185">Reference proteome</keyword>
<accession>A0A6P6RQE8</accession>
<evidence type="ECO:0000259" key="3">
    <source>
        <dbReference type="PROSITE" id="PS50118"/>
    </source>
</evidence>
<evidence type="ECO:0000256" key="2">
    <source>
        <dbReference type="PROSITE-ProRule" id="PRU00267"/>
    </source>
</evidence>
<dbReference type="GO" id="GO:0005634">
    <property type="term" value="C:nucleus"/>
    <property type="evidence" value="ECO:0007669"/>
    <property type="project" value="UniProtKB-UniRule"/>
</dbReference>
<dbReference type="InterPro" id="IPR050342">
    <property type="entry name" value="HMGB"/>
</dbReference>
<keyword evidence="1 2" id="KW-0238">DNA-binding</keyword>
<name>A0A6P6RQE8_9EIME</name>
<evidence type="ECO:0000256" key="1">
    <source>
        <dbReference type="ARBA" id="ARBA00023125"/>
    </source>
</evidence>
<dbReference type="Gene3D" id="1.10.20.10">
    <property type="entry name" value="Histone, subunit A"/>
    <property type="match status" value="1"/>
</dbReference>
<organism evidence="4 5">
    <name type="scientific">Cyclospora cayetanensis</name>
    <dbReference type="NCBI Taxonomy" id="88456"/>
    <lineage>
        <taxon>Eukaryota</taxon>
        <taxon>Sar</taxon>
        <taxon>Alveolata</taxon>
        <taxon>Apicomplexa</taxon>
        <taxon>Conoidasida</taxon>
        <taxon>Coccidia</taxon>
        <taxon>Eucoccidiorida</taxon>
        <taxon>Eimeriorina</taxon>
        <taxon>Eimeriidae</taxon>
        <taxon>Cyclospora</taxon>
    </lineage>
</organism>
<dbReference type="RefSeq" id="XP_026189794.1">
    <property type="nucleotide sequence ID" value="XM_026334009.1"/>
</dbReference>
<keyword evidence="2" id="KW-0539">Nucleus</keyword>
<dbReference type="Gene3D" id="1.10.30.10">
    <property type="entry name" value="High mobility group box domain"/>
    <property type="match status" value="1"/>
</dbReference>
<dbReference type="GO" id="GO:0003677">
    <property type="term" value="F:DNA binding"/>
    <property type="evidence" value="ECO:0007669"/>
    <property type="project" value="UniProtKB-UniRule"/>
</dbReference>
<dbReference type="PANTHER" id="PTHR48112">
    <property type="entry name" value="HIGH MOBILITY GROUP PROTEIN DSP1"/>
    <property type="match status" value="1"/>
</dbReference>
<reference evidence="5" key="1">
    <citation type="submission" date="2025-08" db="UniProtKB">
        <authorList>
            <consortium name="RefSeq"/>
        </authorList>
    </citation>
    <scope>IDENTIFICATION</scope>
</reference>
<feature type="domain" description="HMG box" evidence="3">
    <location>
        <begin position="4"/>
        <end position="78"/>
    </location>
</feature>
<dbReference type="InterPro" id="IPR009071">
    <property type="entry name" value="HMG_box_dom"/>
</dbReference>
<dbReference type="Pfam" id="PF00505">
    <property type="entry name" value="HMG_box"/>
    <property type="match status" value="1"/>
</dbReference>
<dbReference type="Proteomes" id="UP000515125">
    <property type="component" value="Unplaced"/>
</dbReference>
<dbReference type="InterPro" id="IPR009072">
    <property type="entry name" value="Histone-fold"/>
</dbReference>
<dbReference type="SMART" id="SM00398">
    <property type="entry name" value="HMG"/>
    <property type="match status" value="1"/>
</dbReference>
<evidence type="ECO:0000313" key="4">
    <source>
        <dbReference type="Proteomes" id="UP000515125"/>
    </source>
</evidence>
<proteinExistence type="predicted"/>
<dbReference type="GO" id="GO:0046982">
    <property type="term" value="F:protein heterodimerization activity"/>
    <property type="evidence" value="ECO:0007669"/>
    <property type="project" value="InterPro"/>
</dbReference>
<dbReference type="GeneID" id="113146499"/>
<dbReference type="SUPFAM" id="SSF47095">
    <property type="entry name" value="HMG-box"/>
    <property type="match status" value="1"/>
</dbReference>
<feature type="DNA-binding region" description="HMG box" evidence="2">
    <location>
        <begin position="4"/>
        <end position="78"/>
    </location>
</feature>
<dbReference type="AlphaFoldDB" id="A0A6P6RQE8"/>
<sequence>MEAPKVPASAFALFCSRRRLEVKAALVEKNASQQPQLGDIQKELSTLWKELSPYDKQRWTEEFETLKAQRLQWQQLHQPEGECTEEPRPSTTTEFPQARIMRIARLTPSLKKLSAEGARSLNLATAAALRQFTVRSLSGRKNDKTLTMDDVLSMISRGGVPLKFLQECKYAVSDEGGADVEEEPQDEGSSMKAEIIGKYKDAHTERRMQTGNVCTGRLLGERCALNAFLEKGCGENPENNSETA</sequence>
<dbReference type="PROSITE" id="PS50118">
    <property type="entry name" value="HMG_BOX_2"/>
    <property type="match status" value="1"/>
</dbReference>
<protein>
    <submittedName>
        <fullName evidence="5">Uncharacterized protein LOC113146499</fullName>
    </submittedName>
</protein>
<dbReference type="InterPro" id="IPR036910">
    <property type="entry name" value="HMG_box_dom_sf"/>
</dbReference>
<gene>
    <name evidence="5" type="primary">LOC113146499</name>
</gene>
<evidence type="ECO:0000313" key="5">
    <source>
        <dbReference type="RefSeq" id="XP_026189794.1"/>
    </source>
</evidence>
<dbReference type="OrthoDB" id="498543at2759"/>